<dbReference type="FunCoup" id="U5DFN2">
    <property type="interactions" value="176"/>
</dbReference>
<dbReference type="OrthoDB" id="9783139at2"/>
<comment type="caution">
    <text evidence="7">The sequence shown here is derived from an EMBL/GenBank/DDBJ whole genome shotgun (WGS) entry which is preliminary data.</text>
</comment>
<dbReference type="InterPro" id="IPR002571">
    <property type="entry name" value="HrcA"/>
</dbReference>
<dbReference type="GO" id="GO:0003677">
    <property type="term" value="F:DNA binding"/>
    <property type="evidence" value="ECO:0007669"/>
    <property type="project" value="InterPro"/>
</dbReference>
<dbReference type="InterPro" id="IPR029016">
    <property type="entry name" value="GAF-like_dom_sf"/>
</dbReference>
<dbReference type="InParanoid" id="U5DFN2"/>
<dbReference type="Gene3D" id="3.30.390.60">
    <property type="entry name" value="Heat-inducible transcription repressor hrca homolog, domain 3"/>
    <property type="match status" value="1"/>
</dbReference>
<dbReference type="PIRSF" id="PIRSF005485">
    <property type="entry name" value="HrcA"/>
    <property type="match status" value="1"/>
</dbReference>
<name>U5DFN2_9CHRO</name>
<dbReference type="Pfam" id="PF01628">
    <property type="entry name" value="HrcA"/>
    <property type="match status" value="1"/>
</dbReference>
<dbReference type="InterPro" id="IPR021153">
    <property type="entry name" value="HrcA_C"/>
</dbReference>
<sequence length="366" mass="40300">MPSRPPKLSDRHQQVLSATVRHYVATAEPVSSKVLASEYDFSVSSATIRNAMGWLEKAGLLYQPHTSAGRVPSDSGYRIYVDRLMTPDLAFGPEIEQLLAQTLQNGSGSIEALLQGATQLLSTLSGYVALITRPRYPTRCLRHLQLVRVDSERVMLILVTDAYETRSVLLQLPVDGPATGAATGATIELADGELQMLSNYLNSKLRGRSLTDLATLDWGELDRDFQTSMELLRQVLVGLVQEQAAVPSPEIVVRGIAEVLRQPEFSELHQVQMLLHLLEEEQDRLWPLVFEVPRPDAPARRVTVRIGSENPLGPMQTCTLIAANYSCNDTPVGSVGIIGPTRMLYENAIALVETAADYLTEVLRVD</sequence>
<evidence type="ECO:0000256" key="5">
    <source>
        <dbReference type="HAMAP-Rule" id="MF_00081"/>
    </source>
</evidence>
<dbReference type="PANTHER" id="PTHR34824">
    <property type="entry name" value="HEAT-INDUCIBLE TRANSCRIPTION REPRESSOR HRCA"/>
    <property type="match status" value="1"/>
</dbReference>
<proteinExistence type="inferred from homology"/>
<evidence type="ECO:0000259" key="6">
    <source>
        <dbReference type="Pfam" id="PF01628"/>
    </source>
</evidence>
<dbReference type="SUPFAM" id="SSF55781">
    <property type="entry name" value="GAF domain-like"/>
    <property type="match status" value="1"/>
</dbReference>
<gene>
    <name evidence="5" type="primary">hrcA</name>
    <name evidence="7" type="ORF">KR51_00029440</name>
</gene>
<keyword evidence="4 5" id="KW-0804">Transcription</keyword>
<dbReference type="PATRIC" id="fig|582515.4.peg.3302"/>
<keyword evidence="3 5" id="KW-0346">Stress response</keyword>
<dbReference type="InterPro" id="IPR036390">
    <property type="entry name" value="WH_DNA-bd_sf"/>
</dbReference>
<dbReference type="GO" id="GO:0045892">
    <property type="term" value="P:negative regulation of DNA-templated transcription"/>
    <property type="evidence" value="ECO:0007669"/>
    <property type="project" value="UniProtKB-UniRule"/>
</dbReference>
<dbReference type="eggNOG" id="COG1420">
    <property type="taxonomic scope" value="Bacteria"/>
</dbReference>
<keyword evidence="1 5" id="KW-0678">Repressor</keyword>
<comment type="similarity">
    <text evidence="5">Belongs to the HrcA family.</text>
</comment>
<feature type="domain" description="Heat-inducible transcription repressor HrcA C-terminal" evidence="6">
    <location>
        <begin position="111"/>
        <end position="349"/>
    </location>
</feature>
<dbReference type="STRING" id="582515.KR51_00029440"/>
<evidence type="ECO:0000313" key="7">
    <source>
        <dbReference type="EMBL" id="ERN40406.1"/>
    </source>
</evidence>
<reference evidence="7 8" key="1">
    <citation type="submission" date="2013-05" db="EMBL/GenBank/DDBJ databases">
        <title>Draft genome sequence of Rubidibacter lacunae KORDI 51-2.</title>
        <authorList>
            <person name="Choi D.H."/>
            <person name="Noh J.H."/>
            <person name="Kwon K.-K."/>
            <person name="Lee J.-H."/>
            <person name="Ryu J.-Y."/>
        </authorList>
    </citation>
    <scope>NUCLEOTIDE SEQUENCE [LARGE SCALE GENOMIC DNA]</scope>
    <source>
        <strain evidence="7 8">KORDI 51-2</strain>
    </source>
</reference>
<dbReference type="PANTHER" id="PTHR34824:SF1">
    <property type="entry name" value="HEAT-INDUCIBLE TRANSCRIPTION REPRESSOR HRCA"/>
    <property type="match status" value="1"/>
</dbReference>
<dbReference type="Gene3D" id="1.10.10.10">
    <property type="entry name" value="Winged helix-like DNA-binding domain superfamily/Winged helix DNA-binding domain"/>
    <property type="match status" value="1"/>
</dbReference>
<dbReference type="InterPro" id="IPR036388">
    <property type="entry name" value="WH-like_DNA-bd_sf"/>
</dbReference>
<dbReference type="HAMAP" id="MF_00081">
    <property type="entry name" value="HrcA"/>
    <property type="match status" value="1"/>
</dbReference>
<evidence type="ECO:0000256" key="3">
    <source>
        <dbReference type="ARBA" id="ARBA00023016"/>
    </source>
</evidence>
<dbReference type="RefSeq" id="WP_022608533.1">
    <property type="nucleotide sequence ID" value="NZ_ASSJ01000076.1"/>
</dbReference>
<evidence type="ECO:0000256" key="2">
    <source>
        <dbReference type="ARBA" id="ARBA00023015"/>
    </source>
</evidence>
<organism evidence="7 8">
    <name type="scientific">Rubidibacter lacunae KORDI 51-2</name>
    <dbReference type="NCBI Taxonomy" id="582515"/>
    <lineage>
        <taxon>Bacteria</taxon>
        <taxon>Bacillati</taxon>
        <taxon>Cyanobacteriota</taxon>
        <taxon>Cyanophyceae</taxon>
        <taxon>Oscillatoriophycideae</taxon>
        <taxon>Chroococcales</taxon>
        <taxon>Aphanothecaceae</taxon>
        <taxon>Rubidibacter</taxon>
    </lineage>
</organism>
<dbReference type="Gene3D" id="3.30.450.40">
    <property type="match status" value="1"/>
</dbReference>
<comment type="function">
    <text evidence="5">Negative regulator of class I heat shock genes (grpE-dnaK-dnaJ and groELS operons). Prevents heat-shock induction of these operons.</text>
</comment>
<keyword evidence="8" id="KW-1185">Reference proteome</keyword>
<dbReference type="Proteomes" id="UP000016960">
    <property type="component" value="Unassembled WGS sequence"/>
</dbReference>
<keyword evidence="2 5" id="KW-0805">Transcription regulation</keyword>
<evidence type="ECO:0000256" key="4">
    <source>
        <dbReference type="ARBA" id="ARBA00023163"/>
    </source>
</evidence>
<evidence type="ECO:0000256" key="1">
    <source>
        <dbReference type="ARBA" id="ARBA00022491"/>
    </source>
</evidence>
<dbReference type="EMBL" id="ASSJ01000076">
    <property type="protein sequence ID" value="ERN40406.1"/>
    <property type="molecule type" value="Genomic_DNA"/>
</dbReference>
<protein>
    <recommendedName>
        <fullName evidence="5">Heat-inducible transcription repressor HrcA</fullName>
    </recommendedName>
</protein>
<accession>U5DFN2</accession>
<dbReference type="NCBIfam" id="TIGR00331">
    <property type="entry name" value="hrcA"/>
    <property type="match status" value="1"/>
</dbReference>
<dbReference type="SUPFAM" id="SSF46785">
    <property type="entry name" value="Winged helix' DNA-binding domain"/>
    <property type="match status" value="1"/>
</dbReference>
<dbReference type="InterPro" id="IPR023120">
    <property type="entry name" value="WHTH_transcript_rep_HrcA_IDD"/>
</dbReference>
<dbReference type="AlphaFoldDB" id="U5DFN2"/>
<evidence type="ECO:0000313" key="8">
    <source>
        <dbReference type="Proteomes" id="UP000016960"/>
    </source>
</evidence>